<organism evidence="5 6">
    <name type="scientific">Intrasporangium chromatireducens Q5-1</name>
    <dbReference type="NCBI Taxonomy" id="584657"/>
    <lineage>
        <taxon>Bacteria</taxon>
        <taxon>Bacillati</taxon>
        <taxon>Actinomycetota</taxon>
        <taxon>Actinomycetes</taxon>
        <taxon>Micrococcales</taxon>
        <taxon>Intrasporangiaceae</taxon>
        <taxon>Intrasporangium</taxon>
    </lineage>
</organism>
<dbReference type="Gene3D" id="1.10.3630.10">
    <property type="entry name" value="yeast vps74-n-term truncation variant domain like"/>
    <property type="match status" value="1"/>
</dbReference>
<evidence type="ECO:0000313" key="6">
    <source>
        <dbReference type="Proteomes" id="UP000019494"/>
    </source>
</evidence>
<dbReference type="Proteomes" id="UP000019494">
    <property type="component" value="Unassembled WGS sequence"/>
</dbReference>
<name>W9GJA3_9MICO</name>
<comment type="caution">
    <text evidence="5">The sequence shown here is derived from an EMBL/GenBank/DDBJ whole genome shotgun (WGS) entry which is preliminary data.</text>
</comment>
<proteinExistence type="predicted"/>
<dbReference type="GO" id="GO:0005737">
    <property type="term" value="C:cytoplasm"/>
    <property type="evidence" value="ECO:0007669"/>
    <property type="project" value="UniProtKB-ARBA"/>
</dbReference>
<gene>
    <name evidence="5" type="ORF">N864_08685</name>
</gene>
<evidence type="ECO:0000256" key="2">
    <source>
        <dbReference type="ARBA" id="ARBA00023034"/>
    </source>
</evidence>
<dbReference type="EMBL" id="AWQS01000171">
    <property type="protein sequence ID" value="EWT04898.1"/>
    <property type="molecule type" value="Genomic_DNA"/>
</dbReference>
<evidence type="ECO:0000256" key="1">
    <source>
        <dbReference type="ARBA" id="ARBA00004255"/>
    </source>
</evidence>
<dbReference type="RefSeq" id="WP_034719162.1">
    <property type="nucleotide sequence ID" value="NZ_AWQS01000171.1"/>
</dbReference>
<keyword evidence="4" id="KW-0472">Membrane</keyword>
<evidence type="ECO:0000256" key="4">
    <source>
        <dbReference type="ARBA" id="ARBA00023136"/>
    </source>
</evidence>
<evidence type="ECO:0000256" key="3">
    <source>
        <dbReference type="ARBA" id="ARBA00023121"/>
    </source>
</evidence>
<dbReference type="Pfam" id="PF05719">
    <property type="entry name" value="GPP34"/>
    <property type="match status" value="1"/>
</dbReference>
<evidence type="ECO:0000313" key="5">
    <source>
        <dbReference type="EMBL" id="EWT04898.1"/>
    </source>
</evidence>
<dbReference type="InterPro" id="IPR008628">
    <property type="entry name" value="GPP34-like"/>
</dbReference>
<keyword evidence="2" id="KW-0333">Golgi apparatus</keyword>
<dbReference type="GO" id="GO:0070273">
    <property type="term" value="F:phosphatidylinositol-4-phosphate binding"/>
    <property type="evidence" value="ECO:0007669"/>
    <property type="project" value="InterPro"/>
</dbReference>
<comment type="subcellular location">
    <subcellularLocation>
        <location evidence="1">Golgi apparatus membrane</location>
        <topology evidence="1">Peripheral membrane protein</topology>
        <orientation evidence="1">Cytoplasmic side</orientation>
    </subcellularLocation>
</comment>
<dbReference type="InterPro" id="IPR038261">
    <property type="entry name" value="GPP34-like_sf"/>
</dbReference>
<reference evidence="6" key="1">
    <citation type="submission" date="2013-08" db="EMBL/GenBank/DDBJ databases">
        <title>Intrasporangium oryzae NRRL B-24470.</title>
        <authorList>
            <person name="Liu H."/>
            <person name="Wang G."/>
        </authorList>
    </citation>
    <scope>NUCLEOTIDE SEQUENCE [LARGE SCALE GENOMIC DNA]</scope>
    <source>
        <strain evidence="6">Q5-1</strain>
    </source>
</reference>
<dbReference type="GO" id="GO:0012505">
    <property type="term" value="C:endomembrane system"/>
    <property type="evidence" value="ECO:0007669"/>
    <property type="project" value="UniProtKB-ARBA"/>
</dbReference>
<sequence>MTTSLPLHAEFLLLAHDDETGRPLVDGTHLKAGLAGAAISELALQGALELEGEGRSARLHATGHAVAPELEEALQRADGQAPKNAVARVGGAQSWRDRAGPLESATLAQLESSGIGVRDEETVLGVYHRKVWREKDPSVEREIVGRVRRALFESGNPEPRTAVLVSLLGATGLLRKLFPDEDKGLLRARTKELSAGGWGGDAVRQTIQEIQTAVIAAVIAGGGAAAR</sequence>
<keyword evidence="6" id="KW-1185">Reference proteome</keyword>
<keyword evidence="3" id="KW-0446">Lipid-binding</keyword>
<accession>W9GJA3</accession>
<dbReference type="OrthoDB" id="4962633at2"/>
<dbReference type="AlphaFoldDB" id="W9GJA3"/>
<evidence type="ECO:0008006" key="7">
    <source>
        <dbReference type="Google" id="ProtNLM"/>
    </source>
</evidence>
<protein>
    <recommendedName>
        <fullName evidence="7">GPP34 family phosphoprotein</fullName>
    </recommendedName>
</protein>